<reference evidence="2 3" key="2">
    <citation type="submission" date="2018-11" db="EMBL/GenBank/DDBJ databases">
        <title>Genomic Encyclopedia of Type Strains, Phase IV (KMG-IV): sequencing the most valuable type-strain genomes for metagenomic binning, comparative biology and taxonomic classification.</title>
        <authorList>
            <person name="Goeker M."/>
        </authorList>
    </citation>
    <scope>NUCLEOTIDE SEQUENCE [LARGE SCALE GENOMIC DNA]</scope>
    <source>
        <strain evidence="2 3">DSM 27783</strain>
    </source>
</reference>
<dbReference type="EMBL" id="RJVK01000003">
    <property type="protein sequence ID" value="ROR39468.1"/>
    <property type="molecule type" value="Genomic_DNA"/>
</dbReference>
<reference evidence="1" key="3">
    <citation type="submission" date="2019-06" db="EMBL/GenBank/DDBJ databases">
        <title>A comparative analysis of the Nautiliaceae.</title>
        <authorList>
            <person name="Grosche A."/>
            <person name="Smedile F."/>
            <person name="Vetriani C."/>
        </authorList>
    </citation>
    <scope>NUCLEOTIDE SEQUENCE</scope>
    <source>
        <strain evidence="1">TB6</strain>
    </source>
</reference>
<evidence type="ECO:0000313" key="1">
    <source>
        <dbReference type="EMBL" id="QCI28877.1"/>
    </source>
</evidence>
<dbReference type="RefSeq" id="WP_123352799.1">
    <property type="nucleotide sequence ID" value="NZ_CP027432.2"/>
</dbReference>
<dbReference type="EMBL" id="CP027432">
    <property type="protein sequence ID" value="QCI28877.1"/>
    <property type="molecule type" value="Genomic_DNA"/>
</dbReference>
<gene>
    <name evidence="1" type="ORF">C6V80_07820</name>
    <name evidence="2" type="ORF">EDC58_1408</name>
</gene>
<dbReference type="AlphaFoldDB" id="A0AAJ4UXH3"/>
<evidence type="ECO:0000313" key="4">
    <source>
        <dbReference type="Proteomes" id="UP000298805"/>
    </source>
</evidence>
<evidence type="ECO:0000313" key="3">
    <source>
        <dbReference type="Proteomes" id="UP000272781"/>
    </source>
</evidence>
<protein>
    <submittedName>
        <fullName evidence="2">Uncharacterized protein</fullName>
    </submittedName>
</protein>
<keyword evidence="4" id="KW-1185">Reference proteome</keyword>
<dbReference type="Gene3D" id="3.40.50.300">
    <property type="entry name" value="P-loop containing nucleotide triphosphate hydrolases"/>
    <property type="match status" value="1"/>
</dbReference>
<evidence type="ECO:0000313" key="2">
    <source>
        <dbReference type="EMBL" id="ROR39468.1"/>
    </source>
</evidence>
<organism evidence="2 3">
    <name type="scientific">Caminibacter pacificus</name>
    <dbReference type="NCBI Taxonomy" id="1424653"/>
    <lineage>
        <taxon>Bacteria</taxon>
        <taxon>Pseudomonadati</taxon>
        <taxon>Campylobacterota</taxon>
        <taxon>Epsilonproteobacteria</taxon>
        <taxon>Nautiliales</taxon>
        <taxon>Nautiliaceae</taxon>
        <taxon>Caminibacter</taxon>
    </lineage>
</organism>
<dbReference type="InterPro" id="IPR027417">
    <property type="entry name" value="P-loop_NTPase"/>
</dbReference>
<dbReference type="Proteomes" id="UP000272781">
    <property type="component" value="Unassembled WGS sequence"/>
</dbReference>
<name>A0AAJ4UXH3_9BACT</name>
<proteinExistence type="predicted"/>
<sequence>MELINAIKKSEIVLTQGENKSGKLTFSLFLLSNIDLNSKTLILSTIPKSLMNKRIKTIEDLNDQKINTLLQNTEYLCLKENWEEIKAKYGFDFLIEDIKHIIFDTKPDSIIFHRADLMFSEEEYEYAKWFIDSLIELKEEINFKLLITSKKDTIIQKVIENYCDIDFEIEKKEKRIVNIISSLFPITPLSYIFEKQKELVLIPHEKENVPSSQYNNKTIDNKMLIMSQNEYLIKLNKYLFEKIFNIEIATSITQSISKLLENPEIVIYNPPEKDLNFEMCHIVKDKGINSNIIYILNKDYVRVDDKMQAVYAGCYDVMPKNFNIEEYIFTIEKLTKNFFYTEKINHLPKQREIKNFEHFCKILETFYNERIYFTLFIGETEEVNILQKVRNHDIVFKDGQKTYICFINSNKEVFEKGIKNKIKAKNYTLIEAIEWKEKGICK</sequence>
<dbReference type="Proteomes" id="UP000298805">
    <property type="component" value="Chromosome"/>
</dbReference>
<reference evidence="4" key="1">
    <citation type="submission" date="2018-03" db="EMBL/GenBank/DDBJ databases">
        <title>A comparative analysis of the Nautiliaceae.</title>
        <authorList>
            <person name="Grosche A."/>
            <person name="Smedile F."/>
            <person name="Vetriani C."/>
        </authorList>
    </citation>
    <scope>NUCLEOTIDE SEQUENCE [LARGE SCALE GENOMIC DNA]</scope>
    <source>
        <strain evidence="4">TB6</strain>
    </source>
</reference>
<accession>A0AAJ4UXH3</accession>